<dbReference type="KEGG" id="fme:FOMMEDRAFT_115057"/>
<proteinExistence type="predicted"/>
<dbReference type="Pfam" id="PF05018">
    <property type="entry name" value="CFA20_dom"/>
    <property type="match status" value="1"/>
</dbReference>
<dbReference type="InterPro" id="IPR007714">
    <property type="entry name" value="CFA20_dom"/>
</dbReference>
<evidence type="ECO:0000313" key="3">
    <source>
        <dbReference type="Proteomes" id="UP000053630"/>
    </source>
</evidence>
<evidence type="ECO:0000259" key="1">
    <source>
        <dbReference type="Pfam" id="PF05018"/>
    </source>
</evidence>
<feature type="domain" description="CFA20" evidence="1">
    <location>
        <begin position="1"/>
        <end position="233"/>
    </location>
</feature>
<reference evidence="3" key="1">
    <citation type="journal article" date="2012" name="Science">
        <title>The Paleozoic origin of enzymatic lignin decomposition reconstructed from 31 fungal genomes.</title>
        <authorList>
            <person name="Floudas D."/>
            <person name="Binder M."/>
            <person name="Riley R."/>
            <person name="Barry K."/>
            <person name="Blanchette R.A."/>
            <person name="Henrissat B."/>
            <person name="Martinez A.T."/>
            <person name="Otillar R."/>
            <person name="Spatafora J.W."/>
            <person name="Yadav J.S."/>
            <person name="Aerts A."/>
            <person name="Benoit I."/>
            <person name="Boyd A."/>
            <person name="Carlson A."/>
            <person name="Copeland A."/>
            <person name="Coutinho P.M."/>
            <person name="de Vries R.P."/>
            <person name="Ferreira P."/>
            <person name="Findley K."/>
            <person name="Foster B."/>
            <person name="Gaskell J."/>
            <person name="Glotzer D."/>
            <person name="Gorecki P."/>
            <person name="Heitman J."/>
            <person name="Hesse C."/>
            <person name="Hori C."/>
            <person name="Igarashi K."/>
            <person name="Jurgens J.A."/>
            <person name="Kallen N."/>
            <person name="Kersten P."/>
            <person name="Kohler A."/>
            <person name="Kuees U."/>
            <person name="Kumar T.K.A."/>
            <person name="Kuo A."/>
            <person name="LaButti K."/>
            <person name="Larrondo L.F."/>
            <person name="Lindquist E."/>
            <person name="Ling A."/>
            <person name="Lombard V."/>
            <person name="Lucas S."/>
            <person name="Lundell T."/>
            <person name="Martin R."/>
            <person name="McLaughlin D.J."/>
            <person name="Morgenstern I."/>
            <person name="Morin E."/>
            <person name="Murat C."/>
            <person name="Nagy L.G."/>
            <person name="Nolan M."/>
            <person name="Ohm R.A."/>
            <person name="Patyshakuliyeva A."/>
            <person name="Rokas A."/>
            <person name="Ruiz-Duenas F.J."/>
            <person name="Sabat G."/>
            <person name="Salamov A."/>
            <person name="Samejima M."/>
            <person name="Schmutz J."/>
            <person name="Slot J.C."/>
            <person name="St John F."/>
            <person name="Stenlid J."/>
            <person name="Sun H."/>
            <person name="Sun S."/>
            <person name="Syed K."/>
            <person name="Tsang A."/>
            <person name="Wiebenga A."/>
            <person name="Young D."/>
            <person name="Pisabarro A."/>
            <person name="Eastwood D.C."/>
            <person name="Martin F."/>
            <person name="Cullen D."/>
            <person name="Grigoriev I.V."/>
            <person name="Hibbett D.S."/>
        </authorList>
    </citation>
    <scope>NUCLEOTIDE SEQUENCE [LARGE SCALE GENOMIC DNA]</scope>
    <source>
        <strain evidence="3">MF3/22</strain>
    </source>
</reference>
<name>R7SH76_FOMME</name>
<dbReference type="RefSeq" id="XP_007271957.1">
    <property type="nucleotide sequence ID" value="XM_007271895.1"/>
</dbReference>
<accession>R7SH76</accession>
<protein>
    <recommendedName>
        <fullName evidence="1">CFA20 domain-containing protein</fullName>
    </recommendedName>
</protein>
<dbReference type="EMBL" id="JH717985">
    <property type="protein sequence ID" value="EJC97730.1"/>
    <property type="molecule type" value="Genomic_DNA"/>
</dbReference>
<dbReference type="InterPro" id="IPR040441">
    <property type="entry name" value="CFA20/CFAP20DC"/>
</dbReference>
<gene>
    <name evidence="2" type="ORF">FOMMEDRAFT_115057</name>
</gene>
<dbReference type="GeneID" id="18670855"/>
<dbReference type="OrthoDB" id="7486196at2759"/>
<dbReference type="AlphaFoldDB" id="R7SH76"/>
<keyword evidence="3" id="KW-1185">Reference proteome</keyword>
<organism evidence="2 3">
    <name type="scientific">Fomitiporia mediterranea (strain MF3/22)</name>
    <name type="common">Grapevine white-rot fungus</name>
    <dbReference type="NCBI Taxonomy" id="694068"/>
    <lineage>
        <taxon>Eukaryota</taxon>
        <taxon>Fungi</taxon>
        <taxon>Dikarya</taxon>
        <taxon>Basidiomycota</taxon>
        <taxon>Agaricomycotina</taxon>
        <taxon>Agaricomycetes</taxon>
        <taxon>Hymenochaetales</taxon>
        <taxon>Hymenochaetaceae</taxon>
        <taxon>Fomitiporia</taxon>
    </lineage>
</organism>
<dbReference type="OMA" id="WSFEVGI"/>
<evidence type="ECO:0000313" key="2">
    <source>
        <dbReference type="EMBL" id="EJC97730.1"/>
    </source>
</evidence>
<dbReference type="eggNOG" id="KOG3213">
    <property type="taxonomic scope" value="Eukaryota"/>
</dbReference>
<sequence length="241" mass="27050">MFANVVQPSIISLFSSTGSAPLQLFSQHVDASPALRSDSLIQLLDDSTSTPAPPAPGVLILLHIQSPTLRTTFIRCPPLRTAESSSALRTELGLTLPWMYIQARSLGREWAFEVGITDTAGRRGVIRCSTFQKEPALKTNHNPPLLHIPLRLPTSQILTSWRIISIDLGYFTQQFQRARSFSRRYSRDGRSTMAPLPSGAFGKVTYVKVYANCRLRRIWFNENKHSSNLPWEFELYASSSK</sequence>
<dbReference type="PANTHER" id="PTHR12458">
    <property type="entry name" value="ORF PROTEIN"/>
    <property type="match status" value="1"/>
</dbReference>
<dbReference type="Proteomes" id="UP000053630">
    <property type="component" value="Unassembled WGS sequence"/>
</dbReference>